<keyword evidence="1" id="KW-0472">Membrane</keyword>
<sequence>MRTVRMIEGLHHRLATRSDTAPVADDRSPAEQRRLYRNPVETPHVLRRIDTVKMNLACLLVFHALIVAVPAGGVQRLI</sequence>
<name>A0A2L2LLK3_AGRTU</name>
<accession>A0A2L2LLK3</accession>
<keyword evidence="2" id="KW-0614">Plasmid</keyword>
<protein>
    <submittedName>
        <fullName evidence="2">Uncharacterized protein</fullName>
    </submittedName>
</protein>
<dbReference type="EMBL" id="CP026926">
    <property type="protein sequence ID" value="AVH45214.1"/>
    <property type="molecule type" value="Genomic_DNA"/>
</dbReference>
<keyword evidence="1" id="KW-0812">Transmembrane</keyword>
<evidence type="ECO:0000313" key="2">
    <source>
        <dbReference type="EMBL" id="AVH45214.1"/>
    </source>
</evidence>
<dbReference type="Proteomes" id="UP000237717">
    <property type="component" value="Plasmid pTi1D1609"/>
</dbReference>
<accession>A0AA86G314</accession>
<proteinExistence type="predicted"/>
<evidence type="ECO:0000313" key="3">
    <source>
        <dbReference type="Proteomes" id="UP000237717"/>
    </source>
</evidence>
<reference evidence="2 3" key="1">
    <citation type="submission" date="2018-02" db="EMBL/GenBank/DDBJ databases">
        <title>Complete genome sequence of Agrobacterium tumefaciens 1D1609.</title>
        <authorList>
            <person name="Cho S.-T."/>
            <person name="Haryono M."/>
            <person name="Chang H.-H."/>
            <person name="Santos M.N."/>
            <person name="Lai E.-M."/>
            <person name="Kuo C.-H."/>
        </authorList>
    </citation>
    <scope>NUCLEOTIDE SEQUENCE [LARGE SCALE GENOMIC DNA]</scope>
    <source>
        <strain evidence="2 3">1D1609</strain>
        <plasmid evidence="3">Plasmid pti1d1609</plasmid>
    </source>
</reference>
<gene>
    <name evidence="2" type="ORF">At1D1609_51800</name>
</gene>
<geneLocation type="plasmid" evidence="3">
    <name>pti1d1609</name>
</geneLocation>
<dbReference type="KEGG" id="atf:Ach5_51370"/>
<feature type="transmembrane region" description="Helical" evidence="1">
    <location>
        <begin position="56"/>
        <end position="74"/>
    </location>
</feature>
<organism evidence="2 3">
    <name type="scientific">Agrobacterium tumefaciens</name>
    <dbReference type="NCBI Taxonomy" id="358"/>
    <lineage>
        <taxon>Bacteria</taxon>
        <taxon>Pseudomonadati</taxon>
        <taxon>Pseudomonadota</taxon>
        <taxon>Alphaproteobacteria</taxon>
        <taxon>Hyphomicrobiales</taxon>
        <taxon>Rhizobiaceae</taxon>
        <taxon>Rhizobium/Agrobacterium group</taxon>
        <taxon>Agrobacterium</taxon>
        <taxon>Agrobacterium tumefaciens complex</taxon>
    </lineage>
</organism>
<dbReference type="AlphaFoldDB" id="A0A2L2LLK3"/>
<evidence type="ECO:0000256" key="1">
    <source>
        <dbReference type="SAM" id="Phobius"/>
    </source>
</evidence>
<keyword evidence="1" id="KW-1133">Transmembrane helix</keyword>